<evidence type="ECO:0000256" key="3">
    <source>
        <dbReference type="ARBA" id="ARBA00005036"/>
    </source>
</evidence>
<evidence type="ECO:0000256" key="11">
    <source>
        <dbReference type="ARBA" id="ARBA00030385"/>
    </source>
</evidence>
<dbReference type="InterPro" id="IPR053406">
    <property type="entry name" value="Fuculose-P_aldolase"/>
</dbReference>
<evidence type="ECO:0000259" key="12">
    <source>
        <dbReference type="SMART" id="SM01007"/>
    </source>
</evidence>
<keyword evidence="8" id="KW-0479">Metal-binding</keyword>
<dbReference type="UniPathway" id="UPA00071"/>
<dbReference type="InterPro" id="IPR036409">
    <property type="entry name" value="Aldolase_II/adducin_N_sf"/>
</dbReference>
<dbReference type="FunFam" id="3.40.225.10:FF:000008">
    <property type="entry name" value="Sugar aldolase"/>
    <property type="match status" value="1"/>
</dbReference>
<sequence length="182" mass="20455">MDAKLFVDICHKLYERKYLVGSGGNVSVREEDLVYVTPTGSILGFLKEEDICVVNIDGEVIKGKPTSEINMHLNLYRKREDINAIIHAHSLYSTAFSIADKKIELLTPEAEIFLKEIGYVDYFEAGSLKLAEEVAKRDEDVIILKNHGVVCLGKDLIDAYIKIEVLEEVAKLNLIVNTLSQK</sequence>
<dbReference type="GO" id="GO:0005829">
    <property type="term" value="C:cytosol"/>
    <property type="evidence" value="ECO:0007669"/>
    <property type="project" value="TreeGrafter"/>
</dbReference>
<dbReference type="PANTHER" id="PTHR22789">
    <property type="entry name" value="FUCULOSE PHOSPHATE ALDOLASE"/>
    <property type="match status" value="1"/>
</dbReference>
<dbReference type="Proteomes" id="UP000009227">
    <property type="component" value="Chromosome"/>
</dbReference>
<dbReference type="AlphaFoldDB" id="F6BES5"/>
<comment type="catalytic activity">
    <reaction evidence="1">
        <text>L-fuculose 1-phosphate = (S)-lactaldehyde + dihydroxyacetone phosphate</text>
        <dbReference type="Rhea" id="RHEA:12933"/>
        <dbReference type="ChEBI" id="CHEBI:18041"/>
        <dbReference type="ChEBI" id="CHEBI:57642"/>
        <dbReference type="ChEBI" id="CHEBI:57846"/>
        <dbReference type="EC" id="4.1.2.17"/>
    </reaction>
</comment>
<dbReference type="Pfam" id="PF00596">
    <property type="entry name" value="Aldolase_II"/>
    <property type="match status" value="1"/>
</dbReference>
<dbReference type="PANTHER" id="PTHR22789:SF0">
    <property type="entry name" value="3-OXO-TETRONATE 4-PHOSPHATE DECARBOXYLASE-RELATED"/>
    <property type="match status" value="1"/>
</dbReference>
<dbReference type="Gene3D" id="3.40.225.10">
    <property type="entry name" value="Class II aldolase/adducin N-terminal domain"/>
    <property type="match status" value="1"/>
</dbReference>
<keyword evidence="10 13" id="KW-0456">Lyase</keyword>
<dbReference type="SUPFAM" id="SSF53639">
    <property type="entry name" value="AraD/HMP-PK domain-like"/>
    <property type="match status" value="1"/>
</dbReference>
<evidence type="ECO:0000313" key="13">
    <source>
        <dbReference type="EMBL" id="AEF96872.1"/>
    </source>
</evidence>
<keyword evidence="9" id="KW-0862">Zinc</keyword>
<gene>
    <name evidence="13" type="ordered locus">Metig_1335</name>
</gene>
<proteinExistence type="inferred from homology"/>
<dbReference type="GO" id="GO:0019323">
    <property type="term" value="P:pentose catabolic process"/>
    <property type="evidence" value="ECO:0007669"/>
    <property type="project" value="TreeGrafter"/>
</dbReference>
<reference evidence="13 14" key="1">
    <citation type="submission" date="2011-05" db="EMBL/GenBank/DDBJ databases">
        <title>Complete sequence of Methanotorris igneus Kol 5.</title>
        <authorList>
            <consortium name="US DOE Joint Genome Institute"/>
            <person name="Lucas S."/>
            <person name="Han J."/>
            <person name="Lapidus A."/>
            <person name="Cheng J.-F."/>
            <person name="Goodwin L."/>
            <person name="Pitluck S."/>
            <person name="Peters L."/>
            <person name="Mikhailova N."/>
            <person name="Chertkov O."/>
            <person name="Han C."/>
            <person name="Tapia R."/>
            <person name="Land M."/>
            <person name="Hauser L."/>
            <person name="Kyrpides N."/>
            <person name="Ivanova N."/>
            <person name="Pagani I."/>
            <person name="Sieprawska-Lupa M."/>
            <person name="Whitman W."/>
            <person name="Woyke T."/>
        </authorList>
    </citation>
    <scope>NUCLEOTIDE SEQUENCE [LARGE SCALE GENOMIC DNA]</scope>
    <source>
        <strain evidence="14">DSM 5666 / JCM 11834 / Kol 5</strain>
    </source>
</reference>
<dbReference type="EC" id="4.1.2.17" evidence="6"/>
<dbReference type="OrthoDB" id="18709at2157"/>
<protein>
    <recommendedName>
        <fullName evidence="7">L-fuculose phosphate aldolase</fullName>
        <ecNumber evidence="6">4.1.2.17</ecNumber>
    </recommendedName>
    <alternativeName>
        <fullName evidence="11">L-fuculose-1-phosphate aldolase</fullName>
    </alternativeName>
</protein>
<evidence type="ECO:0000256" key="6">
    <source>
        <dbReference type="ARBA" id="ARBA00013062"/>
    </source>
</evidence>
<dbReference type="HOGENOM" id="CLU_006033_3_1_2"/>
<dbReference type="InterPro" id="IPR001303">
    <property type="entry name" value="Aldolase_II/adducin_N"/>
</dbReference>
<dbReference type="NCBIfam" id="NF040649">
    <property type="entry name" value="FucA_Meth"/>
    <property type="match status" value="1"/>
</dbReference>
<evidence type="ECO:0000256" key="4">
    <source>
        <dbReference type="ARBA" id="ARBA00010037"/>
    </source>
</evidence>
<dbReference type="SMART" id="SM01007">
    <property type="entry name" value="Aldolase_II"/>
    <property type="match status" value="1"/>
</dbReference>
<dbReference type="GO" id="GO:0046872">
    <property type="term" value="F:metal ion binding"/>
    <property type="evidence" value="ECO:0007669"/>
    <property type="project" value="UniProtKB-KW"/>
</dbReference>
<evidence type="ECO:0000256" key="1">
    <source>
        <dbReference type="ARBA" id="ARBA00001277"/>
    </source>
</evidence>
<name>F6BES5_METIK</name>
<dbReference type="STRING" id="880724.Metig_1335"/>
<evidence type="ECO:0000256" key="10">
    <source>
        <dbReference type="ARBA" id="ARBA00023239"/>
    </source>
</evidence>
<comment type="subunit">
    <text evidence="5">Homotetramer.</text>
</comment>
<evidence type="ECO:0000313" key="14">
    <source>
        <dbReference type="Proteomes" id="UP000009227"/>
    </source>
</evidence>
<accession>F6BES5</accession>
<dbReference type="KEGG" id="mig:Metig_1335"/>
<organism evidence="14">
    <name type="scientific">Methanotorris igneus (strain DSM 5666 / JCM 11834 / Kol 5)</name>
    <dbReference type="NCBI Taxonomy" id="880724"/>
    <lineage>
        <taxon>Archaea</taxon>
        <taxon>Methanobacteriati</taxon>
        <taxon>Methanobacteriota</taxon>
        <taxon>Methanomada group</taxon>
        <taxon>Methanococci</taxon>
        <taxon>Methanococcales</taxon>
        <taxon>Methanocaldococcaceae</taxon>
        <taxon>Methanotorris</taxon>
    </lineage>
</organism>
<comment type="pathway">
    <text evidence="3">Cofactor biosynthesis; coenzyme F420 biosynthesis.</text>
</comment>
<dbReference type="RefSeq" id="WP_013799469.1">
    <property type="nucleotide sequence ID" value="NC_015562.1"/>
</dbReference>
<feature type="domain" description="Class II aldolase/adducin N-terminal" evidence="12">
    <location>
        <begin position="4"/>
        <end position="174"/>
    </location>
</feature>
<evidence type="ECO:0000256" key="9">
    <source>
        <dbReference type="ARBA" id="ARBA00022833"/>
    </source>
</evidence>
<dbReference type="GO" id="GO:0008738">
    <property type="term" value="F:L-fuculose-phosphate aldolase activity"/>
    <property type="evidence" value="ECO:0007669"/>
    <property type="project" value="UniProtKB-EC"/>
</dbReference>
<dbReference type="EMBL" id="CP002737">
    <property type="protein sequence ID" value="AEF96872.1"/>
    <property type="molecule type" value="Genomic_DNA"/>
</dbReference>
<evidence type="ECO:0000256" key="8">
    <source>
        <dbReference type="ARBA" id="ARBA00022723"/>
    </source>
</evidence>
<evidence type="ECO:0000256" key="7">
    <source>
        <dbReference type="ARBA" id="ARBA00020613"/>
    </source>
</evidence>
<keyword evidence="14" id="KW-1185">Reference proteome</keyword>
<evidence type="ECO:0000256" key="5">
    <source>
        <dbReference type="ARBA" id="ARBA00011881"/>
    </source>
</evidence>
<dbReference type="InterPro" id="IPR050197">
    <property type="entry name" value="Aldolase_class_II_sugar_metab"/>
</dbReference>
<dbReference type="GeneID" id="10644198"/>
<comment type="similarity">
    <text evidence="4">Belongs to the aldolase class II family. AraD/FucA subfamily.</text>
</comment>
<evidence type="ECO:0000256" key="2">
    <source>
        <dbReference type="ARBA" id="ARBA00001947"/>
    </source>
</evidence>
<comment type="cofactor">
    <cofactor evidence="2">
        <name>Zn(2+)</name>
        <dbReference type="ChEBI" id="CHEBI:29105"/>
    </cofactor>
</comment>